<dbReference type="InterPro" id="IPR050881">
    <property type="entry name" value="LL-DAP_aminotransferase"/>
</dbReference>
<evidence type="ECO:0000256" key="2">
    <source>
        <dbReference type="ARBA" id="ARBA00022576"/>
    </source>
</evidence>
<dbReference type="Proteomes" id="UP000035368">
    <property type="component" value="Chromosome"/>
</dbReference>
<gene>
    <name evidence="5" type="ORF">CEPID_04695</name>
</gene>
<evidence type="ECO:0000256" key="3">
    <source>
        <dbReference type="ARBA" id="ARBA00022679"/>
    </source>
</evidence>
<dbReference type="PANTHER" id="PTHR42832">
    <property type="entry name" value="AMINO ACID AMINOTRANSFERASE"/>
    <property type="match status" value="1"/>
</dbReference>
<reference evidence="5 6" key="1">
    <citation type="submission" date="2015-05" db="EMBL/GenBank/DDBJ databases">
        <title>Complete genome sequence of Corynebacterium epidermidicanis DSM 45586, isolated from the skin of a dog suffering from pruritus.</title>
        <authorList>
            <person name="Ruckert C."/>
            <person name="Albersmeier A."/>
            <person name="Winkler A."/>
            <person name="Tauch A."/>
        </authorList>
    </citation>
    <scope>NUCLEOTIDE SEQUENCE [LARGE SCALE GENOMIC DNA]</scope>
    <source>
        <strain evidence="5 6">DSM 45586</strain>
    </source>
</reference>
<dbReference type="RefSeq" id="WP_047239938.1">
    <property type="nucleotide sequence ID" value="NZ_CP011541.1"/>
</dbReference>
<dbReference type="InterPro" id="IPR004839">
    <property type="entry name" value="Aminotransferase_I/II_large"/>
</dbReference>
<evidence type="ECO:0000259" key="4">
    <source>
        <dbReference type="Pfam" id="PF00155"/>
    </source>
</evidence>
<dbReference type="Gene3D" id="3.40.640.10">
    <property type="entry name" value="Type I PLP-dependent aspartate aminotransferase-like (Major domain)"/>
    <property type="match status" value="1"/>
</dbReference>
<dbReference type="PATRIC" id="fig|1050174.4.peg.950"/>
<comment type="cofactor">
    <cofactor evidence="1">
        <name>pyridoxal 5'-phosphate</name>
        <dbReference type="ChEBI" id="CHEBI:597326"/>
    </cofactor>
</comment>
<dbReference type="EMBL" id="CP011541">
    <property type="protein sequence ID" value="AKK02809.1"/>
    <property type="molecule type" value="Genomic_DNA"/>
</dbReference>
<dbReference type="PANTHER" id="PTHR42832:SF3">
    <property type="entry name" value="L-GLUTAMINE--4-(METHYLSULFANYL)-2-OXOBUTANOATE AMINOTRANSFERASE"/>
    <property type="match status" value="1"/>
</dbReference>
<accession>A0A0G3GNT3</accession>
<dbReference type="Gene3D" id="3.90.1150.10">
    <property type="entry name" value="Aspartate Aminotransferase, domain 1"/>
    <property type="match status" value="1"/>
</dbReference>
<keyword evidence="6" id="KW-1185">Reference proteome</keyword>
<dbReference type="InterPro" id="IPR015422">
    <property type="entry name" value="PyrdxlP-dep_Trfase_small"/>
</dbReference>
<name>A0A0G3GNT3_9CORY</name>
<protein>
    <submittedName>
        <fullName evidence="5">Succinyldiaminopimelate aminotransferase apoenzyme</fullName>
        <ecNumber evidence="5">2.6.1.17</ecNumber>
    </submittedName>
</protein>
<evidence type="ECO:0000313" key="5">
    <source>
        <dbReference type="EMBL" id="AKK02809.1"/>
    </source>
</evidence>
<dbReference type="SUPFAM" id="SSF53383">
    <property type="entry name" value="PLP-dependent transferases"/>
    <property type="match status" value="1"/>
</dbReference>
<evidence type="ECO:0000256" key="1">
    <source>
        <dbReference type="ARBA" id="ARBA00001933"/>
    </source>
</evidence>
<dbReference type="STRING" id="1050174.CEPID_04695"/>
<feature type="domain" description="Aminotransferase class I/classII large" evidence="4">
    <location>
        <begin position="37"/>
        <end position="370"/>
    </location>
</feature>
<dbReference type="EC" id="2.6.1.17" evidence="5"/>
<dbReference type="KEGG" id="cei:CEPID_04695"/>
<sequence>MPARPREPLHTLLPEFPWDTLVDATALAQRHPQGFVDLSIGAPIDEVAPGTQLALAEAAAEPGYPPTTGTPELLTACVDWLSRVHSVTGLDADFIQPVVGTKEAVASLPWILGIGPGHKVVIPEIAYPTYEVAARAAGADILRADSLTQLGPLTPSLMFINTPSNPTGAVLGIDHLRKVVSWAQHRGVIVVSDECYLGLGWYDNNPPVSILDPRVNEGNLTGLLALHSLSKSHNLASYRFGFFAGDPALITEIAQARKHLGAMVPWAVQQAATVALADDVSAQIQRLRYARRRAVLMRSLIEAGFRIDHSEAGLYLWATRDEPGRESVMWLAERGILAAPGEFYGVRGENYVRLSLTASDEDILAAADRIAAE</sequence>
<dbReference type="GO" id="GO:0009016">
    <property type="term" value="F:succinyldiaminopimelate transaminase activity"/>
    <property type="evidence" value="ECO:0007669"/>
    <property type="project" value="UniProtKB-EC"/>
</dbReference>
<dbReference type="InterPro" id="IPR015421">
    <property type="entry name" value="PyrdxlP-dep_Trfase_major"/>
</dbReference>
<dbReference type="CDD" id="cd00609">
    <property type="entry name" value="AAT_like"/>
    <property type="match status" value="1"/>
</dbReference>
<dbReference type="Pfam" id="PF00155">
    <property type="entry name" value="Aminotran_1_2"/>
    <property type="match status" value="1"/>
</dbReference>
<dbReference type="InterPro" id="IPR015424">
    <property type="entry name" value="PyrdxlP-dep_Trfase"/>
</dbReference>
<keyword evidence="2 5" id="KW-0032">Aminotransferase</keyword>
<dbReference type="InterPro" id="IPR019880">
    <property type="entry name" value="OxyQ"/>
</dbReference>
<proteinExistence type="predicted"/>
<keyword evidence="3 5" id="KW-0808">Transferase</keyword>
<dbReference type="NCBIfam" id="TIGR03539">
    <property type="entry name" value="DapC_actino"/>
    <property type="match status" value="1"/>
</dbReference>
<organism evidence="5 6">
    <name type="scientific">Corynebacterium epidermidicanis</name>
    <dbReference type="NCBI Taxonomy" id="1050174"/>
    <lineage>
        <taxon>Bacteria</taxon>
        <taxon>Bacillati</taxon>
        <taxon>Actinomycetota</taxon>
        <taxon>Actinomycetes</taxon>
        <taxon>Mycobacteriales</taxon>
        <taxon>Corynebacteriaceae</taxon>
        <taxon>Corynebacterium</taxon>
    </lineage>
</organism>
<dbReference type="GO" id="GO:0030170">
    <property type="term" value="F:pyridoxal phosphate binding"/>
    <property type="evidence" value="ECO:0007669"/>
    <property type="project" value="InterPro"/>
</dbReference>
<dbReference type="AlphaFoldDB" id="A0A0G3GNT3"/>
<dbReference type="OrthoDB" id="9813612at2"/>
<evidence type="ECO:0000313" key="6">
    <source>
        <dbReference type="Proteomes" id="UP000035368"/>
    </source>
</evidence>